<evidence type="ECO:0000256" key="3">
    <source>
        <dbReference type="ARBA" id="ARBA00023163"/>
    </source>
</evidence>
<keyword evidence="1" id="KW-0805">Transcription regulation</keyword>
<keyword evidence="3" id="KW-0804">Transcription</keyword>
<dbReference type="EMBL" id="JBHSFG010000111">
    <property type="protein sequence ID" value="MFC4472247.1"/>
    <property type="molecule type" value="Genomic_DNA"/>
</dbReference>
<evidence type="ECO:0000313" key="5">
    <source>
        <dbReference type="EMBL" id="MFC4472247.1"/>
    </source>
</evidence>
<dbReference type="Proteomes" id="UP001596012">
    <property type="component" value="Unassembled WGS sequence"/>
</dbReference>
<dbReference type="RefSeq" id="WP_386355717.1">
    <property type="nucleotide sequence ID" value="NZ_JBHSFG010000111.1"/>
</dbReference>
<dbReference type="InterPro" id="IPR050204">
    <property type="entry name" value="AraC_XylS_family_regulators"/>
</dbReference>
<sequence length="328" mass="36571">MSSSEVLPLRRHERFRTAEVEEARAEVGRAFCPHDLRVVGRSGRLDARMHGVSFADTGLYYLDYGAEVVITPGALEDFYLVQIPLAGSAQIACGREQIISTPQLASVPAPMEHLAMRWHEGNPQLIVWVRRTALEDHLGKLLGRQPRMPLRFDLGMDLTTPAARSWLGIVDMLRRDVDNPDGMLGRPLIVKQLELLLTSQLLLAQPHNYSSALHGEDAPRIAPPSVRKAMEIIECHAAEPLTVEDVAEAVGVSVRALQEGFRRHVGTTPVSYLREVRLDRVRAELKAAAPGTLTVTDVAYRWGFFHPGRFAIAYRERFGEHPSQTLRG</sequence>
<organism evidence="5 6">
    <name type="scientific">Streptomyces xiangluensis</name>
    <dbReference type="NCBI Taxonomy" id="2665720"/>
    <lineage>
        <taxon>Bacteria</taxon>
        <taxon>Bacillati</taxon>
        <taxon>Actinomycetota</taxon>
        <taxon>Actinomycetes</taxon>
        <taxon>Kitasatosporales</taxon>
        <taxon>Streptomycetaceae</taxon>
        <taxon>Streptomyces</taxon>
    </lineage>
</organism>
<dbReference type="PANTHER" id="PTHR46796">
    <property type="entry name" value="HTH-TYPE TRANSCRIPTIONAL ACTIVATOR RHAS-RELATED"/>
    <property type="match status" value="1"/>
</dbReference>
<dbReference type="PANTHER" id="PTHR46796:SF12">
    <property type="entry name" value="HTH-TYPE DNA-BINDING TRANSCRIPTIONAL ACTIVATOR EUTR"/>
    <property type="match status" value="1"/>
</dbReference>
<proteinExistence type="predicted"/>
<keyword evidence="6" id="KW-1185">Reference proteome</keyword>
<feature type="domain" description="HTH araC/xylS-type" evidence="4">
    <location>
        <begin position="227"/>
        <end position="328"/>
    </location>
</feature>
<dbReference type="Pfam" id="PF12833">
    <property type="entry name" value="HTH_18"/>
    <property type="match status" value="1"/>
</dbReference>
<dbReference type="Pfam" id="PF14525">
    <property type="entry name" value="AraC_binding_2"/>
    <property type="match status" value="1"/>
</dbReference>
<dbReference type="SMART" id="SM00342">
    <property type="entry name" value="HTH_ARAC"/>
    <property type="match status" value="1"/>
</dbReference>
<accession>A0ABV8Z640</accession>
<dbReference type="InterPro" id="IPR035418">
    <property type="entry name" value="AraC-bd_2"/>
</dbReference>
<dbReference type="PROSITE" id="PS01124">
    <property type="entry name" value="HTH_ARAC_FAMILY_2"/>
    <property type="match status" value="1"/>
</dbReference>
<dbReference type="InterPro" id="IPR018060">
    <property type="entry name" value="HTH_AraC"/>
</dbReference>
<dbReference type="Gene3D" id="1.10.10.60">
    <property type="entry name" value="Homeodomain-like"/>
    <property type="match status" value="1"/>
</dbReference>
<evidence type="ECO:0000313" key="6">
    <source>
        <dbReference type="Proteomes" id="UP001596012"/>
    </source>
</evidence>
<dbReference type="InterPro" id="IPR009057">
    <property type="entry name" value="Homeodomain-like_sf"/>
</dbReference>
<comment type="caution">
    <text evidence="5">The sequence shown here is derived from an EMBL/GenBank/DDBJ whole genome shotgun (WGS) entry which is preliminary data.</text>
</comment>
<evidence type="ECO:0000256" key="2">
    <source>
        <dbReference type="ARBA" id="ARBA00023125"/>
    </source>
</evidence>
<name>A0ABV8Z640_9ACTN</name>
<gene>
    <name evidence="5" type="ORF">ACFPH6_48575</name>
</gene>
<dbReference type="SUPFAM" id="SSF46689">
    <property type="entry name" value="Homeodomain-like"/>
    <property type="match status" value="2"/>
</dbReference>
<evidence type="ECO:0000256" key="1">
    <source>
        <dbReference type="ARBA" id="ARBA00023015"/>
    </source>
</evidence>
<protein>
    <submittedName>
        <fullName evidence="5">AraC family transcriptional regulator</fullName>
    </submittedName>
</protein>
<reference evidence="6" key="1">
    <citation type="journal article" date="2019" name="Int. J. Syst. Evol. Microbiol.">
        <title>The Global Catalogue of Microorganisms (GCM) 10K type strain sequencing project: providing services to taxonomists for standard genome sequencing and annotation.</title>
        <authorList>
            <consortium name="The Broad Institute Genomics Platform"/>
            <consortium name="The Broad Institute Genome Sequencing Center for Infectious Disease"/>
            <person name="Wu L."/>
            <person name="Ma J."/>
        </authorList>
    </citation>
    <scope>NUCLEOTIDE SEQUENCE [LARGE SCALE GENOMIC DNA]</scope>
    <source>
        <strain evidence="6">DT43</strain>
    </source>
</reference>
<keyword evidence="2" id="KW-0238">DNA-binding</keyword>
<evidence type="ECO:0000259" key="4">
    <source>
        <dbReference type="PROSITE" id="PS01124"/>
    </source>
</evidence>